<dbReference type="GO" id="GO:0016787">
    <property type="term" value="F:hydrolase activity"/>
    <property type="evidence" value="ECO:0007669"/>
    <property type="project" value="UniProtKB-KW"/>
</dbReference>
<dbReference type="PANTHER" id="PTHR43540">
    <property type="entry name" value="PEROXYUREIDOACRYLATE/UREIDOACRYLATE AMIDOHYDROLASE-RELATED"/>
    <property type="match status" value="1"/>
</dbReference>
<evidence type="ECO:0000313" key="3">
    <source>
        <dbReference type="EMBL" id="GGA65344.1"/>
    </source>
</evidence>
<dbReference type="InterPro" id="IPR050272">
    <property type="entry name" value="Isochorismatase-like_hydrls"/>
</dbReference>
<evidence type="ECO:0000256" key="1">
    <source>
        <dbReference type="ARBA" id="ARBA00022801"/>
    </source>
</evidence>
<dbReference type="PANTHER" id="PTHR43540:SF6">
    <property type="entry name" value="ISOCHORISMATASE-LIKE DOMAIN-CONTAINING PROTEIN"/>
    <property type="match status" value="1"/>
</dbReference>
<keyword evidence="1 3" id="KW-0378">Hydrolase</keyword>
<reference evidence="3" key="2">
    <citation type="submission" date="2020-09" db="EMBL/GenBank/DDBJ databases">
        <authorList>
            <person name="Sun Q."/>
            <person name="Zhou Y."/>
        </authorList>
    </citation>
    <scope>NUCLEOTIDE SEQUENCE</scope>
    <source>
        <strain evidence="3">CGMCC 1.15320</strain>
    </source>
</reference>
<keyword evidence="4" id="KW-1185">Reference proteome</keyword>
<dbReference type="Proteomes" id="UP000636264">
    <property type="component" value="Unassembled WGS sequence"/>
</dbReference>
<dbReference type="RefSeq" id="WP_188720823.1">
    <property type="nucleotide sequence ID" value="NZ_BMIF01000005.1"/>
</dbReference>
<dbReference type="AlphaFoldDB" id="A0A916RRC5"/>
<dbReference type="EMBL" id="BMIF01000005">
    <property type="protein sequence ID" value="GGA65344.1"/>
    <property type="molecule type" value="Genomic_DNA"/>
</dbReference>
<dbReference type="CDD" id="cd00431">
    <property type="entry name" value="cysteine_hydrolases"/>
    <property type="match status" value="1"/>
</dbReference>
<name>A0A916RRC5_9HYPH</name>
<organism evidence="3 4">
    <name type="scientific">Nitratireductor aestuarii</name>
    <dbReference type="NCBI Taxonomy" id="1735103"/>
    <lineage>
        <taxon>Bacteria</taxon>
        <taxon>Pseudomonadati</taxon>
        <taxon>Pseudomonadota</taxon>
        <taxon>Alphaproteobacteria</taxon>
        <taxon>Hyphomicrobiales</taxon>
        <taxon>Phyllobacteriaceae</taxon>
        <taxon>Nitratireductor</taxon>
    </lineage>
</organism>
<dbReference type="InterPro" id="IPR036380">
    <property type="entry name" value="Isochorismatase-like_sf"/>
</dbReference>
<reference evidence="3" key="1">
    <citation type="journal article" date="2014" name="Int. J. Syst. Evol. Microbiol.">
        <title>Complete genome sequence of Corynebacterium casei LMG S-19264T (=DSM 44701T), isolated from a smear-ripened cheese.</title>
        <authorList>
            <consortium name="US DOE Joint Genome Institute (JGI-PGF)"/>
            <person name="Walter F."/>
            <person name="Albersmeier A."/>
            <person name="Kalinowski J."/>
            <person name="Ruckert C."/>
        </authorList>
    </citation>
    <scope>NUCLEOTIDE SEQUENCE</scope>
    <source>
        <strain evidence="3">CGMCC 1.15320</strain>
    </source>
</reference>
<sequence>MAARGLVHGPIGEHTLHICVDMQRLFGPEGPWAVPWAEKVLPLIEELAARHSSRTLFTRFVPAQREGEAPGMWAKYYKRWANVTLENMDPGFVDLLPTLARLAPPAKVLDKKVYSPWTDGQLDAMLRGSDINTLVITGGETDVCVLATVLGAVDRGYRVVLVADAICSSADNTHDALMELYTNRFSEQVEAVSMEEVLANWPE</sequence>
<dbReference type="Gene3D" id="3.40.50.850">
    <property type="entry name" value="Isochorismatase-like"/>
    <property type="match status" value="1"/>
</dbReference>
<gene>
    <name evidence="3" type="ORF">GCM10011385_18950</name>
</gene>
<dbReference type="Pfam" id="PF00857">
    <property type="entry name" value="Isochorismatase"/>
    <property type="match status" value="1"/>
</dbReference>
<evidence type="ECO:0000313" key="4">
    <source>
        <dbReference type="Proteomes" id="UP000636264"/>
    </source>
</evidence>
<comment type="caution">
    <text evidence="3">The sequence shown here is derived from an EMBL/GenBank/DDBJ whole genome shotgun (WGS) entry which is preliminary data.</text>
</comment>
<dbReference type="SUPFAM" id="SSF52499">
    <property type="entry name" value="Isochorismatase-like hydrolases"/>
    <property type="match status" value="1"/>
</dbReference>
<feature type="domain" description="Isochorismatase-like" evidence="2">
    <location>
        <begin position="15"/>
        <end position="188"/>
    </location>
</feature>
<evidence type="ECO:0000259" key="2">
    <source>
        <dbReference type="Pfam" id="PF00857"/>
    </source>
</evidence>
<accession>A0A916RRC5</accession>
<protein>
    <submittedName>
        <fullName evidence="3">Cysteine hydrolase</fullName>
    </submittedName>
</protein>
<proteinExistence type="predicted"/>
<dbReference type="InterPro" id="IPR000868">
    <property type="entry name" value="Isochorismatase-like_dom"/>
</dbReference>